<evidence type="ECO:0000256" key="15">
    <source>
        <dbReference type="ARBA" id="ARBA00033364"/>
    </source>
</evidence>
<dbReference type="GeneID" id="100754039"/>
<evidence type="ECO:0000256" key="6">
    <source>
        <dbReference type="ARBA" id="ARBA00022448"/>
    </source>
</evidence>
<evidence type="ECO:0000313" key="17">
    <source>
        <dbReference type="RefSeq" id="XP_027274955.1"/>
    </source>
</evidence>
<dbReference type="GO" id="GO:0005743">
    <property type="term" value="C:mitochondrial inner membrane"/>
    <property type="evidence" value="ECO:0007669"/>
    <property type="project" value="UniProtKB-SubCell"/>
</dbReference>
<comment type="function">
    <text evidence="1">Accessory subunit of the mitochondrial membrane respiratory chain NADH dehydrogenase (Complex I) that is believed not to be involved in catalysis. Complex I functions in the transfer of electrons from NADH to the respiratory chain. The immediate electron acceptor for the enzyme is believed to be ubiquinone.</text>
</comment>
<evidence type="ECO:0000256" key="9">
    <source>
        <dbReference type="ARBA" id="ARBA00022792"/>
    </source>
</evidence>
<keyword evidence="7" id="KW-0679">Respiratory chain</keyword>
<evidence type="ECO:0000256" key="11">
    <source>
        <dbReference type="ARBA" id="ARBA00022989"/>
    </source>
</evidence>
<keyword evidence="10" id="KW-0249">Electron transport</keyword>
<comment type="similarity">
    <text evidence="3">Belongs to the complex I NDUFB1 subunit family.</text>
</comment>
<evidence type="ECO:0000256" key="10">
    <source>
        <dbReference type="ARBA" id="ARBA00022982"/>
    </source>
</evidence>
<name>A0A9J7G2U0_CRIGR</name>
<dbReference type="OrthoDB" id="9923602at2759"/>
<dbReference type="PANTHER" id="PTHR15222">
    <property type="entry name" value="NADH DEHYDROGENASE [UBIQUINONE] 1 BETA SUBCOMPLEX SUBUNIT 1"/>
    <property type="match status" value="1"/>
</dbReference>
<accession>A0A9J7G2U0</accession>
<keyword evidence="16" id="KW-1185">Reference proteome</keyword>
<keyword evidence="12" id="KW-0496">Mitochondrion</keyword>
<reference evidence="16" key="2">
    <citation type="journal article" date="2020" name="Biotechnol. Bioeng.">
        <title>Chromosome-scale scaffolds for the Chinese hamster reference genome assembly to facilitate the study of the CHO epigenome.</title>
        <authorList>
            <person name="Hilliard W."/>
            <person name="MacDonald M."/>
            <person name="Lee K.H."/>
        </authorList>
    </citation>
    <scope>NUCLEOTIDE SEQUENCE [LARGE SCALE GENOMIC DNA]</scope>
    <source>
        <strain evidence="16">17A/GY</strain>
    </source>
</reference>
<dbReference type="Proteomes" id="UP001108280">
    <property type="component" value="Chromosome 5"/>
</dbReference>
<evidence type="ECO:0000256" key="12">
    <source>
        <dbReference type="ARBA" id="ARBA00023128"/>
    </source>
</evidence>
<dbReference type="AlphaFoldDB" id="A0A9J7G2U0"/>
<reference evidence="16" key="1">
    <citation type="journal article" date="2018" name="Biotechnol. Bioeng.">
        <title>A reference genome of the Chinese hamster based on a hybrid assembly strategy.</title>
        <authorList>
            <person name="Rupp O."/>
            <person name="MacDonald M.L."/>
            <person name="Li S."/>
            <person name="Dhiman H."/>
            <person name="Polson S."/>
            <person name="Griep S."/>
            <person name="Heffner K."/>
            <person name="Hernandez I."/>
            <person name="Brinkrolf K."/>
            <person name="Jadhav V."/>
            <person name="Samoudi M."/>
            <person name="Hao H."/>
            <person name="Kingham B."/>
            <person name="Goesmann A."/>
            <person name="Betenbaugh M.J."/>
            <person name="Lewis N.E."/>
            <person name="Borth N."/>
            <person name="Lee K.H."/>
        </authorList>
    </citation>
    <scope>NUCLEOTIDE SEQUENCE [LARGE SCALE GENOMIC DNA]</scope>
    <source>
        <strain evidence="16">17A/GY</strain>
    </source>
</reference>
<evidence type="ECO:0000256" key="8">
    <source>
        <dbReference type="ARBA" id="ARBA00022692"/>
    </source>
</evidence>
<comment type="subcellular location">
    <subcellularLocation>
        <location evidence="2">Mitochondrion inner membrane</location>
        <topology evidence="2">Single-pass membrane protein</topology>
        <orientation evidence="2">Matrix side</orientation>
    </subcellularLocation>
</comment>
<keyword evidence="9" id="KW-0999">Mitochondrion inner membrane</keyword>
<dbReference type="PANTHER" id="PTHR15222:SF2">
    <property type="entry name" value="NADH DEHYDROGENASE [UBIQUINONE] 1 BETA SUBCOMPLEX SUBUNIT 1"/>
    <property type="match status" value="1"/>
</dbReference>
<evidence type="ECO:0000256" key="14">
    <source>
        <dbReference type="ARBA" id="ARBA00030377"/>
    </source>
</evidence>
<dbReference type="Pfam" id="PF08040">
    <property type="entry name" value="NADH_oxidored"/>
    <property type="match status" value="1"/>
</dbReference>
<evidence type="ECO:0000313" key="16">
    <source>
        <dbReference type="Proteomes" id="UP001108280"/>
    </source>
</evidence>
<keyword evidence="11" id="KW-1133">Transmembrane helix</keyword>
<keyword evidence="8" id="KW-0812">Transmembrane</keyword>
<sequence>MQAAIMTLLQLVRDHWVHILVPMGFAFGYYLDKRADEKLTTFRNKSMLFRRELRPNEEVTWK</sequence>
<evidence type="ECO:0000256" key="4">
    <source>
        <dbReference type="ARBA" id="ARBA00011533"/>
    </source>
</evidence>
<dbReference type="InterPro" id="IPR012575">
    <property type="entry name" value="NDUB1"/>
</dbReference>
<protein>
    <recommendedName>
        <fullName evidence="5">NADH dehydrogenase [ubiquinone] 1 beta subcomplex subunit 1</fullName>
    </recommendedName>
    <alternativeName>
        <fullName evidence="15">Complex I-MNLL</fullName>
    </alternativeName>
    <alternativeName>
        <fullName evidence="14">NADH-ubiquinone oxidoreductase MNLL subunit</fullName>
    </alternativeName>
</protein>
<proteinExistence type="inferred from homology"/>
<keyword evidence="13" id="KW-0472">Membrane</keyword>
<keyword evidence="6" id="KW-0813">Transport</keyword>
<evidence type="ECO:0000256" key="1">
    <source>
        <dbReference type="ARBA" id="ARBA00003335"/>
    </source>
</evidence>
<evidence type="ECO:0000256" key="3">
    <source>
        <dbReference type="ARBA" id="ARBA00007393"/>
    </source>
</evidence>
<organism evidence="16 17">
    <name type="scientific">Cricetulus griseus</name>
    <name type="common">Chinese hamster</name>
    <name type="synonym">Cricetulus barabensis griseus</name>
    <dbReference type="NCBI Taxonomy" id="10029"/>
    <lineage>
        <taxon>Eukaryota</taxon>
        <taxon>Metazoa</taxon>
        <taxon>Chordata</taxon>
        <taxon>Craniata</taxon>
        <taxon>Vertebrata</taxon>
        <taxon>Euteleostomi</taxon>
        <taxon>Mammalia</taxon>
        <taxon>Eutheria</taxon>
        <taxon>Euarchontoglires</taxon>
        <taxon>Glires</taxon>
        <taxon>Rodentia</taxon>
        <taxon>Myomorpha</taxon>
        <taxon>Muroidea</taxon>
        <taxon>Cricetidae</taxon>
        <taxon>Cricetinae</taxon>
        <taxon>Cricetulus</taxon>
    </lineage>
</organism>
<dbReference type="KEGG" id="cge:100754039"/>
<evidence type="ECO:0000256" key="7">
    <source>
        <dbReference type="ARBA" id="ARBA00022660"/>
    </source>
</evidence>
<dbReference type="RefSeq" id="XP_027274955.1">
    <property type="nucleotide sequence ID" value="XM_027419154.2"/>
</dbReference>
<evidence type="ECO:0000256" key="2">
    <source>
        <dbReference type="ARBA" id="ARBA00004298"/>
    </source>
</evidence>
<evidence type="ECO:0000256" key="13">
    <source>
        <dbReference type="ARBA" id="ARBA00023136"/>
    </source>
</evidence>
<evidence type="ECO:0000256" key="5">
    <source>
        <dbReference type="ARBA" id="ARBA00018678"/>
    </source>
</evidence>
<reference evidence="17" key="3">
    <citation type="submission" date="2025-08" db="UniProtKB">
        <authorList>
            <consortium name="RefSeq"/>
        </authorList>
    </citation>
    <scope>IDENTIFICATION</scope>
    <source>
        <strain evidence="17">17A/GY</strain>
        <tissue evidence="17">Liver</tissue>
    </source>
</reference>
<comment type="subunit">
    <text evidence="4">Complex I is composed of 45 different subunits.</text>
</comment>
<gene>
    <name evidence="17" type="primary">LOC100754039</name>
</gene>